<dbReference type="EMBL" id="CAUOFW020003081">
    <property type="protein sequence ID" value="CAK9157910.1"/>
    <property type="molecule type" value="Genomic_DNA"/>
</dbReference>
<evidence type="ECO:0000259" key="3">
    <source>
        <dbReference type="PROSITE" id="PS50089"/>
    </source>
</evidence>
<dbReference type="AlphaFoldDB" id="A0ABC8SLB7"/>
<dbReference type="SUPFAM" id="SSF53300">
    <property type="entry name" value="vWA-like"/>
    <property type="match status" value="1"/>
</dbReference>
<evidence type="ECO:0008006" key="8">
    <source>
        <dbReference type="Google" id="ProtNLM"/>
    </source>
</evidence>
<protein>
    <recommendedName>
        <fullName evidence="8">Zinc finger family protein</fullName>
    </recommendedName>
</protein>
<dbReference type="InterPro" id="IPR051266">
    <property type="entry name" value="CLCR"/>
</dbReference>
<feature type="region of interest" description="Disordered" evidence="2">
    <location>
        <begin position="196"/>
        <end position="227"/>
    </location>
</feature>
<feature type="compositionally biased region" description="Polar residues" evidence="2">
    <location>
        <begin position="96"/>
        <end position="106"/>
    </location>
</feature>
<dbReference type="Gene3D" id="3.40.50.410">
    <property type="entry name" value="von Willebrand factor, type A domain"/>
    <property type="match status" value="1"/>
</dbReference>
<organism evidence="5 7">
    <name type="scientific">Ilex paraguariensis</name>
    <name type="common">yerba mate</name>
    <dbReference type="NCBI Taxonomy" id="185542"/>
    <lineage>
        <taxon>Eukaryota</taxon>
        <taxon>Viridiplantae</taxon>
        <taxon>Streptophyta</taxon>
        <taxon>Embryophyta</taxon>
        <taxon>Tracheophyta</taxon>
        <taxon>Spermatophyta</taxon>
        <taxon>Magnoliopsida</taxon>
        <taxon>eudicotyledons</taxon>
        <taxon>Gunneridae</taxon>
        <taxon>Pentapetalae</taxon>
        <taxon>asterids</taxon>
        <taxon>campanulids</taxon>
        <taxon>Aquifoliales</taxon>
        <taxon>Aquifoliaceae</taxon>
        <taxon>Ilex</taxon>
    </lineage>
</organism>
<feature type="compositionally biased region" description="Basic and acidic residues" evidence="2">
    <location>
        <begin position="200"/>
        <end position="220"/>
    </location>
</feature>
<dbReference type="Pfam" id="PF13519">
    <property type="entry name" value="VWA_2"/>
    <property type="match status" value="1"/>
</dbReference>
<evidence type="ECO:0000259" key="4">
    <source>
        <dbReference type="PROSITE" id="PS50234"/>
    </source>
</evidence>
<keyword evidence="1" id="KW-0479">Metal-binding</keyword>
<feature type="region of interest" description="Disordered" evidence="2">
    <location>
        <begin position="16"/>
        <end position="122"/>
    </location>
</feature>
<keyword evidence="1" id="KW-0862">Zinc</keyword>
<dbReference type="SMART" id="SM00184">
    <property type="entry name" value="RING"/>
    <property type="match status" value="1"/>
</dbReference>
<dbReference type="InterPro" id="IPR036465">
    <property type="entry name" value="vWFA_dom_sf"/>
</dbReference>
<comment type="caution">
    <text evidence="5">The sequence shown here is derived from an EMBL/GenBank/DDBJ whole genome shotgun (WGS) entry which is preliminary data.</text>
</comment>
<keyword evidence="1" id="KW-0863">Zinc-finger</keyword>
<dbReference type="InterPro" id="IPR002035">
    <property type="entry name" value="VWF_A"/>
</dbReference>
<gene>
    <name evidence="5" type="ORF">ILEXP_LOCUS26480</name>
    <name evidence="6" type="ORF">ILEXP_LOCUS31328</name>
</gene>
<feature type="domain" description="RING-type" evidence="3">
    <location>
        <begin position="136"/>
        <end position="181"/>
    </location>
</feature>
<dbReference type="InterPro" id="IPR001841">
    <property type="entry name" value="Znf_RING"/>
</dbReference>
<sequence>MGTGWRRAFCTTIPRDRETKVDDKHHEQSFQTQIPSPSPSPRSCAKFGFLSGGGSNPSTPRLSSQTPTTLRCRTSTVAAAPTHPANETLISPKLQCKTNTPKSTKSPRGLLGSNPSSPRSPFSILKNSLRLYRNNCGVCLQSVKTGQGMAIYTAECSHSFHFPCIASHVRKQGNLVCPVCNSTWRDVPLLAIHKLKQQQHHQEEEVDSTKKKLEETKEPLHSPSLTNLKTKQEPKLPIKQHDTRAYDDDEPLLSPTAGVKFIPIPEANENEALEDEIEEFQGFFVNPISSDEPVNNTRDLRNVEAKLMPEAAIVSTNRTHETYTVVLKVKAPPPQPPPPAHNSNTANFLDPTRRAPIDLVTVLDVSGAMGGAKLHMLKRAMRLVISSLGSADRLSIVAFSASPKRLLPLRRMTPHGQRSALRLIDRLTCSQGNSVGDALRKATKVLEDRRERNPVASIILLSGGQDEREVHSDNINQRQRSTHVSSTRFAHIEIPVHTAGYSYEPAEDAFAKCVGGLLSVVVQDLRIQLGFSSGSDPAEIAAVYSCNGRPTVLGSDSVRLGDLYAEEERELLVELKVPTSIIGSHHVLSVKCSYRDPATQELIYSREQALPVPKPQAVRSSMPNIERLRNLFITTRAIAESRRLIEHNEFSSAHHLLSSTRALLIQSSSISANDYIRGLEAELEELQWRRQYQQQIEQQQMIQRRRVNDREVGVFLDENGEPLTPTSAWRAAEKLAKVAMTKKSLNRVGDLHGFENARF</sequence>
<evidence type="ECO:0000256" key="2">
    <source>
        <dbReference type="SAM" id="MobiDB-lite"/>
    </source>
</evidence>
<dbReference type="InterPro" id="IPR013083">
    <property type="entry name" value="Znf_RING/FYVE/PHD"/>
</dbReference>
<dbReference type="PROSITE" id="PS50089">
    <property type="entry name" value="ZF_RING_2"/>
    <property type="match status" value="1"/>
</dbReference>
<dbReference type="Pfam" id="PF25243">
    <property type="entry name" value="WAV3_C"/>
    <property type="match status" value="1"/>
</dbReference>
<dbReference type="CDD" id="cd01466">
    <property type="entry name" value="vWA_C3HC4_type"/>
    <property type="match status" value="1"/>
</dbReference>
<reference evidence="5 7" key="1">
    <citation type="submission" date="2024-02" db="EMBL/GenBank/DDBJ databases">
        <authorList>
            <person name="Vignale AGUSTIN F."/>
            <person name="Sosa J E."/>
            <person name="Modenutti C."/>
        </authorList>
    </citation>
    <scope>NUCLEOTIDE SEQUENCE [LARGE SCALE GENOMIC DNA]</scope>
</reference>
<dbReference type="Gene3D" id="3.30.40.10">
    <property type="entry name" value="Zinc/RING finger domain, C3HC4 (zinc finger)"/>
    <property type="match status" value="1"/>
</dbReference>
<dbReference type="GO" id="GO:0008270">
    <property type="term" value="F:zinc ion binding"/>
    <property type="evidence" value="ECO:0007669"/>
    <property type="project" value="UniProtKB-KW"/>
</dbReference>
<dbReference type="PANTHER" id="PTHR10579:SF55">
    <property type="entry name" value="E3 UBIQUITIN-PROTEIN LIGASE WAV3"/>
    <property type="match status" value="1"/>
</dbReference>
<evidence type="ECO:0000313" key="5">
    <source>
        <dbReference type="EMBL" id="CAK9157910.1"/>
    </source>
</evidence>
<evidence type="ECO:0000256" key="1">
    <source>
        <dbReference type="PROSITE-ProRule" id="PRU00175"/>
    </source>
</evidence>
<evidence type="ECO:0000313" key="6">
    <source>
        <dbReference type="EMBL" id="CAK9162460.1"/>
    </source>
</evidence>
<feature type="compositionally biased region" description="Basic and acidic residues" evidence="2">
    <location>
        <begin position="16"/>
        <end position="28"/>
    </location>
</feature>
<feature type="domain" description="VWFA" evidence="4">
    <location>
        <begin position="358"/>
        <end position="502"/>
    </location>
</feature>
<proteinExistence type="predicted"/>
<accession>A0ABC8SLB7</accession>
<dbReference type="PROSITE" id="PS50234">
    <property type="entry name" value="VWFA"/>
    <property type="match status" value="1"/>
</dbReference>
<evidence type="ECO:0000313" key="7">
    <source>
        <dbReference type="Proteomes" id="UP001642360"/>
    </source>
</evidence>
<dbReference type="EMBL" id="CAUOFW020003864">
    <property type="protein sequence ID" value="CAK9162460.1"/>
    <property type="molecule type" value="Genomic_DNA"/>
</dbReference>
<dbReference type="Proteomes" id="UP001642360">
    <property type="component" value="Unassembled WGS sequence"/>
</dbReference>
<dbReference type="Pfam" id="PF17123">
    <property type="entry name" value="zf-RING_11"/>
    <property type="match status" value="1"/>
</dbReference>
<dbReference type="SMART" id="SM00327">
    <property type="entry name" value="VWA"/>
    <property type="match status" value="1"/>
</dbReference>
<dbReference type="InterPro" id="IPR057427">
    <property type="entry name" value="WAV3_C"/>
</dbReference>
<feature type="compositionally biased region" description="Polar residues" evidence="2">
    <location>
        <begin position="56"/>
        <end position="77"/>
    </location>
</feature>
<name>A0ABC8SLB7_9AQUA</name>
<keyword evidence="7" id="KW-1185">Reference proteome</keyword>
<dbReference type="SUPFAM" id="SSF57850">
    <property type="entry name" value="RING/U-box"/>
    <property type="match status" value="1"/>
</dbReference>
<dbReference type="PANTHER" id="PTHR10579">
    <property type="entry name" value="CALCIUM-ACTIVATED CHLORIDE CHANNEL REGULATOR"/>
    <property type="match status" value="1"/>
</dbReference>